<proteinExistence type="predicted"/>
<organism evidence="1 2">
    <name type="scientific">Weissella muntiaci</name>
    <dbReference type="NCBI Taxonomy" id="2508881"/>
    <lineage>
        <taxon>Bacteria</taxon>
        <taxon>Bacillati</taxon>
        <taxon>Bacillota</taxon>
        <taxon>Bacilli</taxon>
        <taxon>Lactobacillales</taxon>
        <taxon>Lactobacillaceae</taxon>
        <taxon>Weissella</taxon>
    </lineage>
</organism>
<protein>
    <submittedName>
        <fullName evidence="1">DUF1048 domain-containing protein</fullName>
    </submittedName>
</protein>
<dbReference type="InterPro" id="IPR008316">
    <property type="entry name" value="UCP029876"/>
</dbReference>
<dbReference type="Gene3D" id="1.10.1900.10">
    <property type="entry name" value="c-terminal domain of poly(a) binding protein"/>
    <property type="match status" value="1"/>
</dbReference>
<comment type="caution">
    <text evidence="1">The sequence shown here is derived from an EMBL/GenBank/DDBJ whole genome shotgun (WGS) entry which is preliminary data.</text>
</comment>
<dbReference type="Proteomes" id="UP000371977">
    <property type="component" value="Unassembled WGS sequence"/>
</dbReference>
<evidence type="ECO:0000313" key="2">
    <source>
        <dbReference type="Proteomes" id="UP000371977"/>
    </source>
</evidence>
<dbReference type="Pfam" id="PF06304">
    <property type="entry name" value="DUF1048"/>
    <property type="match status" value="1"/>
</dbReference>
<gene>
    <name evidence="1" type="ORF">ESZ50_05820</name>
</gene>
<dbReference type="AlphaFoldDB" id="A0A6C2C6X6"/>
<accession>A0A6C2C6X6</accession>
<keyword evidence="2" id="KW-1185">Reference proteome</keyword>
<dbReference type="OrthoDB" id="2087617at2"/>
<dbReference type="RefSeq" id="WP_148622650.1">
    <property type="nucleotide sequence ID" value="NZ_SDGZ01000014.1"/>
</dbReference>
<dbReference type="EMBL" id="SDGZ01000014">
    <property type="protein sequence ID" value="TYC49658.1"/>
    <property type="molecule type" value="Genomic_DNA"/>
</dbReference>
<reference evidence="1 2" key="1">
    <citation type="submission" date="2019-01" db="EMBL/GenBank/DDBJ databases">
        <title>Weissella sp. nov., a novel lactic acid bacterium isolated from animal feces.</title>
        <authorList>
            <person name="Wang L.-T."/>
        </authorList>
    </citation>
    <scope>NUCLEOTIDE SEQUENCE [LARGE SCALE GENOMIC DNA]</scope>
    <source>
        <strain evidence="1 2">8H-2</strain>
    </source>
</reference>
<evidence type="ECO:0000313" key="1">
    <source>
        <dbReference type="EMBL" id="TYC49658.1"/>
    </source>
</evidence>
<sequence length="108" mass="12802">MGLFEKINGQLNEKKEYKEMMKRAEALPKDYFHAFKAIQSYVFTIGTVNWHLFDEIIDILEIGATEDKPVKEIVGEDVAKFVDDLVGDDRYDWQAKYRKNLNDYFENR</sequence>
<dbReference type="SUPFAM" id="SSF158560">
    <property type="entry name" value="BH3980-like"/>
    <property type="match status" value="1"/>
</dbReference>
<name>A0A6C2C6X6_9LACO</name>